<evidence type="ECO:0000259" key="2">
    <source>
        <dbReference type="Pfam" id="PF02517"/>
    </source>
</evidence>
<gene>
    <name evidence="3" type="ORF">ET445_03540</name>
</gene>
<sequence>MNARVPSLRPVAVFTAIALPVGWVALSIPVATGLPAEPFVLATLVFGLLLPALVLARRDGLRTGRPGAVRRLLRDIPRIPRPEWALVAGLVLIPGAVWLLGAALRAETEPSPATAGAVAVQFVTGLAIVNLAEELVWTGFVQRRLTAAWGLVRGALATALLFAGLHAPLAFAAHTRGAGPIALDLGALLVAGAGLRLLIGVGDLLGRSILLAAVVHASFNAGGLLVDPGSDWIRYVVALVLGVAAAAAAQAVVGGPKRLVRDFVRTDRP</sequence>
<dbReference type="EMBL" id="CP035491">
    <property type="protein sequence ID" value="QAY72554.1"/>
    <property type="molecule type" value="Genomic_DNA"/>
</dbReference>
<organism evidence="3 4">
    <name type="scientific">Agromyces protaetiae</name>
    <dbReference type="NCBI Taxonomy" id="2509455"/>
    <lineage>
        <taxon>Bacteria</taxon>
        <taxon>Bacillati</taxon>
        <taxon>Actinomycetota</taxon>
        <taxon>Actinomycetes</taxon>
        <taxon>Micrococcales</taxon>
        <taxon>Microbacteriaceae</taxon>
        <taxon>Agromyces</taxon>
    </lineage>
</organism>
<feature type="transmembrane region" description="Helical" evidence="1">
    <location>
        <begin position="181"/>
        <end position="201"/>
    </location>
</feature>
<keyword evidence="4" id="KW-1185">Reference proteome</keyword>
<dbReference type="RefSeq" id="WP_129188893.1">
    <property type="nucleotide sequence ID" value="NZ_CP035491.1"/>
</dbReference>
<keyword evidence="1" id="KW-0812">Transmembrane</keyword>
<dbReference type="GO" id="GO:0004175">
    <property type="term" value="F:endopeptidase activity"/>
    <property type="evidence" value="ECO:0007669"/>
    <property type="project" value="UniProtKB-ARBA"/>
</dbReference>
<protein>
    <submittedName>
        <fullName evidence="3">CPBP family intramembrane metalloprotease</fullName>
    </submittedName>
</protein>
<reference evidence="3 4" key="1">
    <citation type="submission" date="2019-01" db="EMBL/GenBank/DDBJ databases">
        <title>Genome sequencing of strain FW100M-8.</title>
        <authorList>
            <person name="Heo J."/>
            <person name="Kim S.-J."/>
            <person name="Kim J.-S."/>
            <person name="Hong S.-B."/>
            <person name="Kwon S.-W."/>
        </authorList>
    </citation>
    <scope>NUCLEOTIDE SEQUENCE [LARGE SCALE GENOMIC DNA]</scope>
    <source>
        <strain evidence="3 4">FW100M-8</strain>
    </source>
</reference>
<proteinExistence type="predicted"/>
<dbReference type="Pfam" id="PF02517">
    <property type="entry name" value="Rce1-like"/>
    <property type="match status" value="1"/>
</dbReference>
<dbReference type="KEGG" id="agf:ET445_03540"/>
<evidence type="ECO:0000256" key="1">
    <source>
        <dbReference type="SAM" id="Phobius"/>
    </source>
</evidence>
<feature type="transmembrane region" description="Helical" evidence="1">
    <location>
        <begin position="84"/>
        <end position="104"/>
    </location>
</feature>
<evidence type="ECO:0000313" key="4">
    <source>
        <dbReference type="Proteomes" id="UP000291259"/>
    </source>
</evidence>
<dbReference type="OrthoDB" id="3693644at2"/>
<dbReference type="GO" id="GO:0080120">
    <property type="term" value="P:CAAX-box protein maturation"/>
    <property type="evidence" value="ECO:0007669"/>
    <property type="project" value="UniProtKB-ARBA"/>
</dbReference>
<keyword evidence="3" id="KW-0378">Hydrolase</keyword>
<feature type="transmembrane region" description="Helical" evidence="1">
    <location>
        <begin position="208"/>
        <end position="226"/>
    </location>
</feature>
<feature type="transmembrane region" description="Helical" evidence="1">
    <location>
        <begin position="38"/>
        <end position="56"/>
    </location>
</feature>
<feature type="transmembrane region" description="Helical" evidence="1">
    <location>
        <begin position="12"/>
        <end position="32"/>
    </location>
</feature>
<keyword evidence="1" id="KW-0472">Membrane</keyword>
<dbReference type="AlphaFoldDB" id="A0A4P6F9U9"/>
<dbReference type="GO" id="GO:0008237">
    <property type="term" value="F:metallopeptidase activity"/>
    <property type="evidence" value="ECO:0007669"/>
    <property type="project" value="UniProtKB-KW"/>
</dbReference>
<dbReference type="GO" id="GO:0006508">
    <property type="term" value="P:proteolysis"/>
    <property type="evidence" value="ECO:0007669"/>
    <property type="project" value="UniProtKB-KW"/>
</dbReference>
<keyword evidence="3" id="KW-0645">Protease</keyword>
<accession>A0A4P6F9U9</accession>
<feature type="transmembrane region" description="Helical" evidence="1">
    <location>
        <begin position="232"/>
        <end position="253"/>
    </location>
</feature>
<dbReference type="InterPro" id="IPR003675">
    <property type="entry name" value="Rce1/LyrA-like_dom"/>
</dbReference>
<feature type="transmembrane region" description="Helical" evidence="1">
    <location>
        <begin position="116"/>
        <end position="136"/>
    </location>
</feature>
<feature type="transmembrane region" description="Helical" evidence="1">
    <location>
        <begin position="148"/>
        <end position="169"/>
    </location>
</feature>
<name>A0A4P6F9U9_9MICO</name>
<keyword evidence="3" id="KW-0482">Metalloprotease</keyword>
<evidence type="ECO:0000313" key="3">
    <source>
        <dbReference type="EMBL" id="QAY72554.1"/>
    </source>
</evidence>
<dbReference type="Proteomes" id="UP000291259">
    <property type="component" value="Chromosome"/>
</dbReference>
<keyword evidence="1" id="KW-1133">Transmembrane helix</keyword>
<feature type="domain" description="CAAX prenyl protease 2/Lysostaphin resistance protein A-like" evidence="2">
    <location>
        <begin position="119"/>
        <end position="221"/>
    </location>
</feature>